<accession>A0A150WUU5</accession>
<sequence length="561" mass="59642">MGDENNFSRRGFMAGGAVIGATALIPTPLERLLNVLSTGFIHEAQAEANGTAGARNYINILMAGGPLRYTFDAWMRTNPSDTQLDFNPMVATKYVSSGGRVTGVEYSSFNYNGVLVPHMFSHTVNSSAGQRPLTDLLKHMLVIRGFGTGFDGHPFNATVQQAPVGGVSSVMGLAADYSSKTFEAVEWPNRGAYGNYMSLKGKALNKLTGSPLHSLLEGFGGPQGGRVKGRDLKTRNRDAFDLAQARLRAYAQSDFAGSTVLAKNLSNASDLMKKGIGNIDGYWTAAVNRYRRIIESSMRQSGLVGISDIPLISDQGNFWRVHVADGNRGLTVHPDFDMRSAVSTMTESGGLSEGLALAEYVLKEGLVSSLNIQVGDLNNVTLRDAANGVTMAHTGIKDMHETGAIPAVLLTTAYYRALAAGLLELIDQLKKTKVNNTDLWSETVVQIISEFNRSARANGTGSDHGFNQMVTSVYTGAFSNGPYVVGNISKGGHGGGYTGTQGIGAAIDGYNQAGRPTPTMAASTVAALLRVPKNPYENLAAPLVELSGNSLRVMKTAKIVG</sequence>
<evidence type="ECO:0000313" key="2">
    <source>
        <dbReference type="Proteomes" id="UP000075391"/>
    </source>
</evidence>
<gene>
    <name evidence="1" type="ORF">AZI85_14005</name>
</gene>
<protein>
    <submittedName>
        <fullName evidence="1">Uncharacterized protein</fullName>
    </submittedName>
</protein>
<organism evidence="1 2">
    <name type="scientific">Bdellovibrio bacteriovorus</name>
    <dbReference type="NCBI Taxonomy" id="959"/>
    <lineage>
        <taxon>Bacteria</taxon>
        <taxon>Pseudomonadati</taxon>
        <taxon>Bdellovibrionota</taxon>
        <taxon>Bdellovibrionia</taxon>
        <taxon>Bdellovibrionales</taxon>
        <taxon>Pseudobdellovibrionaceae</taxon>
        <taxon>Bdellovibrio</taxon>
    </lineage>
</organism>
<dbReference type="RefSeq" id="WP_063242738.1">
    <property type="nucleotide sequence ID" value="NZ_LUKF01000002.1"/>
</dbReference>
<dbReference type="EMBL" id="LUKF01000002">
    <property type="protein sequence ID" value="KYG70255.1"/>
    <property type="molecule type" value="Genomic_DNA"/>
</dbReference>
<comment type="caution">
    <text evidence="1">The sequence shown here is derived from an EMBL/GenBank/DDBJ whole genome shotgun (WGS) entry which is preliminary data.</text>
</comment>
<dbReference type="OrthoDB" id="5287637at2"/>
<name>A0A150WUU5_BDEBC</name>
<dbReference type="PROSITE" id="PS51318">
    <property type="entry name" value="TAT"/>
    <property type="match status" value="1"/>
</dbReference>
<reference evidence="1 2" key="1">
    <citation type="submission" date="2016-03" db="EMBL/GenBank/DDBJ databases">
        <authorList>
            <person name="Ploux O."/>
        </authorList>
    </citation>
    <scope>NUCLEOTIDE SEQUENCE [LARGE SCALE GENOMIC DNA]</scope>
    <source>
        <strain evidence="1 2">BER2</strain>
    </source>
</reference>
<dbReference type="Proteomes" id="UP000075391">
    <property type="component" value="Unassembled WGS sequence"/>
</dbReference>
<evidence type="ECO:0000313" key="1">
    <source>
        <dbReference type="EMBL" id="KYG70255.1"/>
    </source>
</evidence>
<dbReference type="AlphaFoldDB" id="A0A150WUU5"/>
<proteinExistence type="predicted"/>
<dbReference type="InterPro" id="IPR006311">
    <property type="entry name" value="TAT_signal"/>
</dbReference>